<evidence type="ECO:0000259" key="7">
    <source>
        <dbReference type="PROSITE" id="PS50071"/>
    </source>
</evidence>
<name>A0A316VFP2_9BASI</name>
<dbReference type="CDD" id="cd00086">
    <property type="entry name" value="homeodomain"/>
    <property type="match status" value="1"/>
</dbReference>
<dbReference type="Proteomes" id="UP000245771">
    <property type="component" value="Unassembled WGS sequence"/>
</dbReference>
<dbReference type="InParanoid" id="A0A316VFP2"/>
<evidence type="ECO:0000256" key="1">
    <source>
        <dbReference type="ARBA" id="ARBA00023125"/>
    </source>
</evidence>
<evidence type="ECO:0000256" key="2">
    <source>
        <dbReference type="ARBA" id="ARBA00023155"/>
    </source>
</evidence>
<dbReference type="PROSITE" id="PS50071">
    <property type="entry name" value="HOMEOBOX_2"/>
    <property type="match status" value="1"/>
</dbReference>
<accession>A0A316VFP2</accession>
<feature type="non-terminal residue" evidence="8">
    <location>
        <position position="77"/>
    </location>
</feature>
<organism evidence="8 9">
    <name type="scientific">Meira miltonrushii</name>
    <dbReference type="NCBI Taxonomy" id="1280837"/>
    <lineage>
        <taxon>Eukaryota</taxon>
        <taxon>Fungi</taxon>
        <taxon>Dikarya</taxon>
        <taxon>Basidiomycota</taxon>
        <taxon>Ustilaginomycotina</taxon>
        <taxon>Exobasidiomycetes</taxon>
        <taxon>Exobasidiales</taxon>
        <taxon>Brachybasidiaceae</taxon>
        <taxon>Meira</taxon>
    </lineage>
</organism>
<feature type="domain" description="Homeobox" evidence="7">
    <location>
        <begin position="19"/>
        <end position="77"/>
    </location>
</feature>
<evidence type="ECO:0000313" key="8">
    <source>
        <dbReference type="EMBL" id="PWN35888.1"/>
    </source>
</evidence>
<evidence type="ECO:0000313" key="9">
    <source>
        <dbReference type="Proteomes" id="UP000245771"/>
    </source>
</evidence>
<dbReference type="InterPro" id="IPR017970">
    <property type="entry name" value="Homeobox_CS"/>
</dbReference>
<evidence type="ECO:0000256" key="4">
    <source>
        <dbReference type="PROSITE-ProRule" id="PRU00108"/>
    </source>
</evidence>
<dbReference type="InterPro" id="IPR001356">
    <property type="entry name" value="HD"/>
</dbReference>
<evidence type="ECO:0000256" key="3">
    <source>
        <dbReference type="ARBA" id="ARBA00023242"/>
    </source>
</evidence>
<dbReference type="PROSITE" id="PS00027">
    <property type="entry name" value="HOMEOBOX_1"/>
    <property type="match status" value="1"/>
</dbReference>
<dbReference type="GO" id="GO:0005634">
    <property type="term" value="C:nucleus"/>
    <property type="evidence" value="ECO:0007669"/>
    <property type="project" value="UniProtKB-SubCell"/>
</dbReference>
<dbReference type="GeneID" id="37018294"/>
<dbReference type="Gene3D" id="1.10.10.60">
    <property type="entry name" value="Homeodomain-like"/>
    <property type="match status" value="1"/>
</dbReference>
<keyword evidence="1 4" id="KW-0238">DNA-binding</keyword>
<feature type="region of interest" description="Disordered" evidence="6">
    <location>
        <begin position="1"/>
        <end position="31"/>
    </location>
</feature>
<protein>
    <recommendedName>
        <fullName evidence="7">Homeobox domain-containing protein</fullName>
    </recommendedName>
</protein>
<dbReference type="STRING" id="1280837.A0A316VFP2"/>
<evidence type="ECO:0000256" key="6">
    <source>
        <dbReference type="SAM" id="MobiDB-lite"/>
    </source>
</evidence>
<dbReference type="RefSeq" id="XP_025356190.1">
    <property type="nucleotide sequence ID" value="XM_025496513.1"/>
</dbReference>
<sequence length="77" mass="8604">MGEDESGEADISQGSANSAENRKKRRRTDKREANILASVFEQSAFPDVVTREALANSLGMSTRAVSIWFQNRRQAMK</sequence>
<keyword evidence="2 4" id="KW-0371">Homeobox</keyword>
<dbReference type="EMBL" id="KZ819603">
    <property type="protein sequence ID" value="PWN35888.1"/>
    <property type="molecule type" value="Genomic_DNA"/>
</dbReference>
<evidence type="ECO:0000256" key="5">
    <source>
        <dbReference type="RuleBase" id="RU000682"/>
    </source>
</evidence>
<proteinExistence type="predicted"/>
<dbReference type="SUPFAM" id="SSF46689">
    <property type="entry name" value="Homeodomain-like"/>
    <property type="match status" value="1"/>
</dbReference>
<dbReference type="InterPro" id="IPR051000">
    <property type="entry name" value="Homeobox_DNA-bind_prot"/>
</dbReference>
<dbReference type="OrthoDB" id="6159439at2759"/>
<dbReference type="GO" id="GO:0030154">
    <property type="term" value="P:cell differentiation"/>
    <property type="evidence" value="ECO:0007669"/>
    <property type="project" value="TreeGrafter"/>
</dbReference>
<keyword evidence="3 4" id="KW-0539">Nucleus</keyword>
<dbReference type="GO" id="GO:0000978">
    <property type="term" value="F:RNA polymerase II cis-regulatory region sequence-specific DNA binding"/>
    <property type="evidence" value="ECO:0007669"/>
    <property type="project" value="TreeGrafter"/>
</dbReference>
<reference evidence="8 9" key="1">
    <citation type="journal article" date="2018" name="Mol. Biol. Evol.">
        <title>Broad Genomic Sampling Reveals a Smut Pathogenic Ancestry of the Fungal Clade Ustilaginomycotina.</title>
        <authorList>
            <person name="Kijpornyongpan T."/>
            <person name="Mondo S.J."/>
            <person name="Barry K."/>
            <person name="Sandor L."/>
            <person name="Lee J."/>
            <person name="Lipzen A."/>
            <person name="Pangilinan J."/>
            <person name="LaButti K."/>
            <person name="Hainaut M."/>
            <person name="Henrissat B."/>
            <person name="Grigoriev I.V."/>
            <person name="Spatafora J.W."/>
            <person name="Aime M.C."/>
        </authorList>
    </citation>
    <scope>NUCLEOTIDE SEQUENCE [LARGE SCALE GENOMIC DNA]</scope>
    <source>
        <strain evidence="8 9">MCA 3882</strain>
    </source>
</reference>
<keyword evidence="9" id="KW-1185">Reference proteome</keyword>
<dbReference type="Pfam" id="PF00046">
    <property type="entry name" value="Homeodomain"/>
    <property type="match status" value="1"/>
</dbReference>
<gene>
    <name evidence="8" type="ORF">FA14DRAFT_122321</name>
</gene>
<dbReference type="PANTHER" id="PTHR24324:SF9">
    <property type="entry name" value="HOMEOBOX DOMAIN-CONTAINING PROTEIN"/>
    <property type="match status" value="1"/>
</dbReference>
<dbReference type="PANTHER" id="PTHR24324">
    <property type="entry name" value="HOMEOBOX PROTEIN HHEX"/>
    <property type="match status" value="1"/>
</dbReference>
<dbReference type="SMART" id="SM00389">
    <property type="entry name" value="HOX"/>
    <property type="match status" value="1"/>
</dbReference>
<comment type="subcellular location">
    <subcellularLocation>
        <location evidence="4 5">Nucleus</location>
    </subcellularLocation>
</comment>
<dbReference type="AlphaFoldDB" id="A0A316VFP2"/>
<dbReference type="InterPro" id="IPR009057">
    <property type="entry name" value="Homeodomain-like_sf"/>
</dbReference>
<dbReference type="GO" id="GO:0000981">
    <property type="term" value="F:DNA-binding transcription factor activity, RNA polymerase II-specific"/>
    <property type="evidence" value="ECO:0007669"/>
    <property type="project" value="InterPro"/>
</dbReference>